<protein>
    <submittedName>
        <fullName evidence="20">Ligand-gated ion channel 4-like</fullName>
    </submittedName>
</protein>
<keyword evidence="6" id="KW-0770">Synapse</keyword>
<dbReference type="GO" id="GO:0045211">
    <property type="term" value="C:postsynaptic membrane"/>
    <property type="evidence" value="ECO:0007669"/>
    <property type="project" value="InterPro"/>
</dbReference>
<comment type="similarity">
    <text evidence="1">Belongs to the ligand-gated ion channel (TC 1.A.9) family. Acetylcholine receptor (TC 1.A.9.1) subfamily.</text>
</comment>
<feature type="non-terminal residue" evidence="20">
    <location>
        <position position="1"/>
    </location>
</feature>
<feature type="transmembrane region" description="Helical" evidence="15">
    <location>
        <begin position="283"/>
        <end position="304"/>
    </location>
</feature>
<proteinExistence type="inferred from homology"/>
<keyword evidence="11" id="KW-0325">Glycoprotein</keyword>
<dbReference type="Gene3D" id="1.20.58.390">
    <property type="entry name" value="Neurotransmitter-gated ion-channel transmembrane domain"/>
    <property type="match status" value="4"/>
</dbReference>
<evidence type="ECO:0000256" key="4">
    <source>
        <dbReference type="ARBA" id="ARBA00022692"/>
    </source>
</evidence>
<keyword evidence="13 15" id="KW-0407">Ion channel</keyword>
<dbReference type="CDD" id="cd18997">
    <property type="entry name" value="LGIC_ECD_nAChR"/>
    <property type="match status" value="2"/>
</dbReference>
<dbReference type="PRINTS" id="PR00254">
    <property type="entry name" value="NICOTINICR"/>
</dbReference>
<dbReference type="InParanoid" id="A0A6P8HGY4"/>
<dbReference type="KEGG" id="aten:116289069"/>
<dbReference type="SUPFAM" id="SSF90112">
    <property type="entry name" value="Neurotransmitter-gated ion-channel transmembrane pore"/>
    <property type="match status" value="2"/>
</dbReference>
<dbReference type="Gene3D" id="2.70.170.10">
    <property type="entry name" value="Neurotransmitter-gated ion-channel ligand-binding domain"/>
    <property type="match status" value="2"/>
</dbReference>
<sequence>HQYFLGPTTASIQTPPARPTRLSSQAPRGNGILRTDDVDLDEQRITEDLFKNYDPGLRPVFKKQDNVTVTLGVSVHQIIDVDEKNQIIKTSLWIRQIWNNPFLRWNSTYYGGIKSINVSPKQVWKPDLVLYNNADPGTDGSLENFQTRIIISSDGTNMWLAPVILSSSCKIKIQYFPFDEQYCRLKFGSWTFDGFHLDIRAQAPFAATGKFVPNGEWDLVDVPAKRNEEYYDCCKAPYPDVTFRIHIKRRVLFFLFNLIIPCLVIVLLTSLSFYLPPDSGERISVVITNLLAMTVFMLIVAEILPPTSDEVSIISIFYSCSIFEVGIALLGTCVVLKYHFCSTSVHKMPPWVHFIVIQCMGKLFRKVPNDSDEGTLEKPSSKENEKPSKMENGITDSLLLQSDSCGKKNQRRDKRYIPLKPLPHATDQGSNLSMSSKTDDEMHRRGTPYSTHRFDDLLAEPSCDRSVIAHAILAKQEIMSRNLEILARAQKEENEDSKAKDEWQLAASILDNFFCWLFLLSIIVSSAVLFFRINEARTTDQTPIVIDTDEARLLEDVLGKSYDKKLRPVIDKHKNVTVVLGLTLNQIMDVIEKFQILQLSLNVRQIWANDFIQWNSSEYGGIDQINVEPSELWKPDIYLYNNADASFDGSLYGFKAKIKVESNGKNSWLAPIILTSSCKIDVRYFPFDQQNCMLKFGSWTYDAASVDIVPEAPSANLLDYQQNGEWDLIDFPCEQNKKSYVCCPNPFTDVTCTLQIRRRTKYYWINLIIPCMLITVLSLLSFMVSTESGERITLVITNLLALTVFMLIVADILPPTSEVVPLISIYITCSITEVGIALVATCVVLQCYHTNPDMNEMPFWMRYFVCQKLGKLLRIQKIKHKIAEKEAKDGVDGLLKKPKIEPRNKLFGFSSLPLPRSDSYEKLFNTSAGEASCKVCQENKEAPSRPVSQYFQEAAMYKLTDRNLQESEISLAGSLCDEPLDAAECKEDCTCASLRPVLPLLGAIIHRQDHIVEGIKKLTDNLQEEDIMGGDRDEWIFAAHVLDRLLLYCFIIVLFSSTLFTFVMIPSYD</sequence>
<dbReference type="Pfam" id="PF02931">
    <property type="entry name" value="Neur_chan_LBD"/>
    <property type="match status" value="2"/>
</dbReference>
<keyword evidence="19" id="KW-1185">Reference proteome</keyword>
<feature type="domain" description="Neurotransmitter-gated ion-channel ligand-binding" evidence="17">
    <location>
        <begin position="42"/>
        <end position="251"/>
    </location>
</feature>
<dbReference type="InterPro" id="IPR018000">
    <property type="entry name" value="Neurotransmitter_ion_chnl_CS"/>
</dbReference>
<organism evidence="19 20">
    <name type="scientific">Actinia tenebrosa</name>
    <name type="common">Australian red waratah sea anemone</name>
    <dbReference type="NCBI Taxonomy" id="6105"/>
    <lineage>
        <taxon>Eukaryota</taxon>
        <taxon>Metazoa</taxon>
        <taxon>Cnidaria</taxon>
        <taxon>Anthozoa</taxon>
        <taxon>Hexacorallia</taxon>
        <taxon>Actiniaria</taxon>
        <taxon>Actiniidae</taxon>
        <taxon>Actinia</taxon>
    </lineage>
</organism>
<dbReference type="PRINTS" id="PR00252">
    <property type="entry name" value="NRIONCHANNEL"/>
</dbReference>
<reference evidence="20" key="1">
    <citation type="submission" date="2025-08" db="UniProtKB">
        <authorList>
            <consortium name="RefSeq"/>
        </authorList>
    </citation>
    <scope>IDENTIFICATION</scope>
    <source>
        <tissue evidence="20">Tentacle</tissue>
    </source>
</reference>
<evidence type="ECO:0000256" key="10">
    <source>
        <dbReference type="ARBA" id="ARBA00023170"/>
    </source>
</evidence>
<dbReference type="FunFam" id="2.70.170.10:FF:000016">
    <property type="entry name" value="Nicotinic acetylcholine receptor subunit"/>
    <property type="match status" value="2"/>
</dbReference>
<dbReference type="InterPro" id="IPR006029">
    <property type="entry name" value="Neurotrans-gated_channel_TM"/>
</dbReference>
<dbReference type="PANTHER" id="PTHR18945">
    <property type="entry name" value="NEUROTRANSMITTER GATED ION CHANNEL"/>
    <property type="match status" value="1"/>
</dbReference>
<feature type="transmembrane region" description="Helical" evidence="15">
    <location>
        <begin position="825"/>
        <end position="848"/>
    </location>
</feature>
<dbReference type="GO" id="GO:0004888">
    <property type="term" value="F:transmembrane signaling receptor activity"/>
    <property type="evidence" value="ECO:0007669"/>
    <property type="project" value="InterPro"/>
</dbReference>
<dbReference type="GO" id="GO:0022848">
    <property type="term" value="F:acetylcholine-gated monoatomic cation-selective channel activity"/>
    <property type="evidence" value="ECO:0007669"/>
    <property type="project" value="InterPro"/>
</dbReference>
<dbReference type="PROSITE" id="PS00236">
    <property type="entry name" value="NEUROTR_ION_CHANNEL"/>
    <property type="match status" value="2"/>
</dbReference>
<dbReference type="NCBIfam" id="TIGR00860">
    <property type="entry name" value="LIC"/>
    <property type="match status" value="2"/>
</dbReference>
<keyword evidence="2 15" id="KW-0813">Transport</keyword>
<feature type="region of interest" description="Disordered" evidence="16">
    <location>
        <begin position="1"/>
        <end position="32"/>
    </location>
</feature>
<feature type="region of interest" description="Disordered" evidence="16">
    <location>
        <begin position="370"/>
        <end position="393"/>
    </location>
</feature>
<dbReference type="InterPro" id="IPR006201">
    <property type="entry name" value="Neur_channel"/>
</dbReference>
<keyword evidence="5 15" id="KW-1133">Transmembrane helix</keyword>
<keyword evidence="4 15" id="KW-0812">Transmembrane</keyword>
<evidence type="ECO:0000256" key="8">
    <source>
        <dbReference type="ARBA" id="ARBA00023136"/>
    </source>
</evidence>
<dbReference type="InterPro" id="IPR006202">
    <property type="entry name" value="Neur_chan_lig-bd"/>
</dbReference>
<feature type="domain" description="Neurotransmitter-gated ion-channel transmembrane" evidence="18">
    <location>
        <begin position="767"/>
        <end position="1062"/>
    </location>
</feature>
<evidence type="ECO:0000256" key="12">
    <source>
        <dbReference type="ARBA" id="ARBA00023286"/>
    </source>
</evidence>
<dbReference type="GeneID" id="116289069"/>
<evidence type="ECO:0000256" key="1">
    <source>
        <dbReference type="ARBA" id="ARBA00009237"/>
    </source>
</evidence>
<dbReference type="FunFam" id="1.20.58.390:FF:000073">
    <property type="entry name" value="Neuronal acetylcholine receptor subunit alpha-9-II"/>
    <property type="match status" value="2"/>
</dbReference>
<dbReference type="RefSeq" id="XP_031551820.1">
    <property type="nucleotide sequence ID" value="XM_031695960.1"/>
</dbReference>
<feature type="domain" description="Neurotransmitter-gated ion-channel ligand-binding" evidence="17">
    <location>
        <begin position="551"/>
        <end position="760"/>
    </location>
</feature>
<evidence type="ECO:0000256" key="11">
    <source>
        <dbReference type="ARBA" id="ARBA00023180"/>
    </source>
</evidence>
<evidence type="ECO:0000313" key="19">
    <source>
        <dbReference type="Proteomes" id="UP000515163"/>
    </source>
</evidence>
<evidence type="ECO:0000256" key="2">
    <source>
        <dbReference type="ARBA" id="ARBA00022448"/>
    </source>
</evidence>
<feature type="transmembrane region" description="Helical" evidence="15">
    <location>
        <begin position="1045"/>
        <end position="1065"/>
    </location>
</feature>
<dbReference type="Pfam" id="PF02932">
    <property type="entry name" value="Neur_chan_memb"/>
    <property type="match status" value="2"/>
</dbReference>
<dbReference type="OrthoDB" id="5978149at2759"/>
<feature type="transmembrane region" description="Helical" evidence="15">
    <location>
        <begin position="762"/>
        <end position="780"/>
    </location>
</feature>
<keyword evidence="8 15" id="KW-0472">Membrane</keyword>
<feature type="region of interest" description="Disordered" evidence="16">
    <location>
        <begin position="416"/>
        <end position="444"/>
    </location>
</feature>
<dbReference type="SUPFAM" id="SSF63712">
    <property type="entry name" value="Nicotinic receptor ligand binding domain-like"/>
    <property type="match status" value="2"/>
</dbReference>
<feature type="transmembrane region" description="Helical" evidence="15">
    <location>
        <begin position="251"/>
        <end position="271"/>
    </location>
</feature>
<evidence type="ECO:0000256" key="16">
    <source>
        <dbReference type="SAM" id="MobiDB-lite"/>
    </source>
</evidence>
<dbReference type="CDD" id="cd19051">
    <property type="entry name" value="LGIC_TM_cation"/>
    <property type="match status" value="2"/>
</dbReference>
<evidence type="ECO:0000313" key="20">
    <source>
        <dbReference type="RefSeq" id="XP_031551820.1"/>
    </source>
</evidence>
<feature type="compositionally biased region" description="Polar residues" evidence="16">
    <location>
        <begin position="427"/>
        <end position="436"/>
    </location>
</feature>
<feature type="transmembrane region" description="Helical" evidence="15">
    <location>
        <begin position="792"/>
        <end position="813"/>
    </location>
</feature>
<name>A0A6P8HGY4_ACTTE</name>
<evidence type="ECO:0000256" key="15">
    <source>
        <dbReference type="RuleBase" id="RU000687"/>
    </source>
</evidence>
<evidence type="ECO:0000259" key="18">
    <source>
        <dbReference type="Pfam" id="PF02932"/>
    </source>
</evidence>
<feature type="transmembrane region" description="Helical" evidence="15">
    <location>
        <begin position="513"/>
        <end position="533"/>
    </location>
</feature>
<evidence type="ECO:0000256" key="5">
    <source>
        <dbReference type="ARBA" id="ARBA00022989"/>
    </source>
</evidence>
<evidence type="ECO:0000256" key="3">
    <source>
        <dbReference type="ARBA" id="ARBA00022475"/>
    </source>
</evidence>
<keyword evidence="3" id="KW-1003">Cell membrane</keyword>
<comment type="subcellular location">
    <subcellularLocation>
        <location evidence="14">Synaptic cell membrane</location>
        <topology evidence="14">Multi-pass membrane protein</topology>
    </subcellularLocation>
</comment>
<feature type="transmembrane region" description="Helical" evidence="15">
    <location>
        <begin position="316"/>
        <end position="338"/>
    </location>
</feature>
<dbReference type="InterPro" id="IPR002394">
    <property type="entry name" value="Nicotinic_acetylcholine_rcpt"/>
</dbReference>
<dbReference type="InterPro" id="IPR038050">
    <property type="entry name" value="Neuro_actylchol_rec"/>
</dbReference>
<comment type="caution">
    <text evidence="15">Lacks conserved residue(s) required for the propagation of feature annotation.</text>
</comment>
<evidence type="ECO:0000256" key="6">
    <source>
        <dbReference type="ARBA" id="ARBA00023018"/>
    </source>
</evidence>
<gene>
    <name evidence="20" type="primary">LOC116289069</name>
</gene>
<evidence type="ECO:0000256" key="9">
    <source>
        <dbReference type="ARBA" id="ARBA00023157"/>
    </source>
</evidence>
<feature type="compositionally biased region" description="Basic and acidic residues" evidence="16">
    <location>
        <begin position="375"/>
        <end position="389"/>
    </location>
</feature>
<accession>A0A6P8HGY4</accession>
<keyword evidence="10" id="KW-0675">Receptor</keyword>
<keyword evidence="12" id="KW-1071">Ligand-gated ion channel</keyword>
<keyword evidence="9" id="KW-1015">Disulfide bond</keyword>
<evidence type="ECO:0000256" key="7">
    <source>
        <dbReference type="ARBA" id="ARBA00023065"/>
    </source>
</evidence>
<evidence type="ECO:0000256" key="13">
    <source>
        <dbReference type="ARBA" id="ARBA00023303"/>
    </source>
</evidence>
<dbReference type="Proteomes" id="UP000515163">
    <property type="component" value="Unplaced"/>
</dbReference>
<keyword evidence="7 15" id="KW-0406">Ion transport</keyword>
<dbReference type="AlphaFoldDB" id="A0A6P8HGY4"/>
<evidence type="ECO:0000256" key="14">
    <source>
        <dbReference type="ARBA" id="ARBA00034099"/>
    </source>
</evidence>
<evidence type="ECO:0000259" key="17">
    <source>
        <dbReference type="Pfam" id="PF02931"/>
    </source>
</evidence>
<dbReference type="InterPro" id="IPR036734">
    <property type="entry name" value="Neur_chan_lig-bd_sf"/>
</dbReference>
<dbReference type="InterPro" id="IPR036719">
    <property type="entry name" value="Neuro-gated_channel_TM_sf"/>
</dbReference>
<feature type="domain" description="Neurotransmitter-gated ion-channel transmembrane" evidence="18">
    <location>
        <begin position="258"/>
        <end position="530"/>
    </location>
</feature>